<keyword evidence="2" id="KW-0812">Transmembrane</keyword>
<dbReference type="OrthoDB" id="1494805at2"/>
<accession>A0A271J4E5</accession>
<dbReference type="Proteomes" id="UP000216339">
    <property type="component" value="Unassembled WGS sequence"/>
</dbReference>
<keyword evidence="2" id="KW-1133">Transmembrane helix</keyword>
<evidence type="ECO:0000313" key="3">
    <source>
        <dbReference type="EMBL" id="PAP78382.1"/>
    </source>
</evidence>
<keyword evidence="2" id="KW-0472">Membrane</keyword>
<feature type="region of interest" description="Disordered" evidence="1">
    <location>
        <begin position="71"/>
        <end position="93"/>
    </location>
</feature>
<evidence type="ECO:0000313" key="4">
    <source>
        <dbReference type="Proteomes" id="UP000216339"/>
    </source>
</evidence>
<feature type="transmembrane region" description="Helical" evidence="2">
    <location>
        <begin position="6"/>
        <end position="29"/>
    </location>
</feature>
<gene>
    <name evidence="3" type="ORF">BSZ37_19120</name>
</gene>
<organism evidence="3 4">
    <name type="scientific">Rubrivirga marina</name>
    <dbReference type="NCBI Taxonomy" id="1196024"/>
    <lineage>
        <taxon>Bacteria</taxon>
        <taxon>Pseudomonadati</taxon>
        <taxon>Rhodothermota</taxon>
        <taxon>Rhodothermia</taxon>
        <taxon>Rhodothermales</taxon>
        <taxon>Rubricoccaceae</taxon>
        <taxon>Rubrivirga</taxon>
    </lineage>
</organism>
<protein>
    <submittedName>
        <fullName evidence="3">Uncharacterized protein</fullName>
    </submittedName>
</protein>
<dbReference type="RefSeq" id="WP_095512064.1">
    <property type="nucleotide sequence ID" value="NZ_MQWD01000001.1"/>
</dbReference>
<evidence type="ECO:0000256" key="1">
    <source>
        <dbReference type="SAM" id="MobiDB-lite"/>
    </source>
</evidence>
<sequence length="100" mass="10920">MLPPVAALFVAFFWVAVPAILLMAVWAGVTAYQLLFHDDALSLDPSARRRAAAGESVPVRLRDILEDERARQSMAEPASGDGPAGPPAHPLFDDLWLRRN</sequence>
<evidence type="ECO:0000256" key="2">
    <source>
        <dbReference type="SAM" id="Phobius"/>
    </source>
</evidence>
<reference evidence="3 4" key="1">
    <citation type="submission" date="2016-11" db="EMBL/GenBank/DDBJ databases">
        <title>Study of marine rhodopsin-containing bacteria.</title>
        <authorList>
            <person name="Yoshizawa S."/>
            <person name="Kumagai Y."/>
            <person name="Kogure K."/>
        </authorList>
    </citation>
    <scope>NUCLEOTIDE SEQUENCE [LARGE SCALE GENOMIC DNA]</scope>
    <source>
        <strain evidence="3 4">SAORIC-28</strain>
    </source>
</reference>
<dbReference type="AlphaFoldDB" id="A0A271J4E5"/>
<name>A0A271J4E5_9BACT</name>
<comment type="caution">
    <text evidence="3">The sequence shown here is derived from an EMBL/GenBank/DDBJ whole genome shotgun (WGS) entry which is preliminary data.</text>
</comment>
<proteinExistence type="predicted"/>
<keyword evidence="4" id="KW-1185">Reference proteome</keyword>
<dbReference type="EMBL" id="MQWD01000001">
    <property type="protein sequence ID" value="PAP78382.1"/>
    <property type="molecule type" value="Genomic_DNA"/>
</dbReference>